<sequence>MINIKAVHPLVLTVIAFICVHFFQTIRALQQNVPTNNKAFTNESFELIRPLWTPSDERAKALSHMFGIEPAEVELDIVAEETNEPKKVIELLPDFKPKLLAIDNVAGTTTARVSLEIDGGTKLFSVIAGQVLYGFELTSLDTTSTTFSRVGHETNSAPTEPLLLELFPRGKS</sequence>
<dbReference type="EMBL" id="JAPJDZ010000004">
    <property type="protein sequence ID" value="MDP5134934.1"/>
    <property type="molecule type" value="Genomic_DNA"/>
</dbReference>
<reference evidence="1 2" key="1">
    <citation type="submission" date="2022-11" db="EMBL/GenBank/DDBJ databases">
        <title>Viruses from the air-sea interface of a natural surface slick.</title>
        <authorList>
            <person name="Rahlff J."/>
            <person name="Holmfeldt K."/>
        </authorList>
    </citation>
    <scope>NUCLEOTIDE SEQUENCE [LARGE SCALE GENOMIC DNA]</scope>
    <source>
        <strain evidence="1 2">SMS4</strain>
    </source>
</reference>
<name>A0ABT9HUY1_9GAMM</name>
<evidence type="ECO:0000313" key="1">
    <source>
        <dbReference type="EMBL" id="MDP5134934.1"/>
    </source>
</evidence>
<evidence type="ECO:0008006" key="3">
    <source>
        <dbReference type="Google" id="ProtNLM"/>
    </source>
</evidence>
<protein>
    <recommendedName>
        <fullName evidence="3">Type II secretion system protein GspC N-terminal domain-containing protein</fullName>
    </recommendedName>
</protein>
<dbReference type="Proteomes" id="UP001231109">
    <property type="component" value="Unassembled WGS sequence"/>
</dbReference>
<keyword evidence="2" id="KW-1185">Reference proteome</keyword>
<comment type="caution">
    <text evidence="1">The sequence shown here is derived from an EMBL/GenBank/DDBJ whole genome shotgun (WGS) entry which is preliminary data.</text>
</comment>
<gene>
    <name evidence="1" type="ORF">ORJ04_03110</name>
</gene>
<dbReference type="RefSeq" id="WP_305973724.1">
    <property type="nucleotide sequence ID" value="NZ_JAPJDZ010000004.1"/>
</dbReference>
<organism evidence="1 2">
    <name type="scientific">Rheinheimera baltica</name>
    <dbReference type="NCBI Taxonomy" id="67576"/>
    <lineage>
        <taxon>Bacteria</taxon>
        <taxon>Pseudomonadati</taxon>
        <taxon>Pseudomonadota</taxon>
        <taxon>Gammaproteobacteria</taxon>
        <taxon>Chromatiales</taxon>
        <taxon>Chromatiaceae</taxon>
        <taxon>Rheinheimera</taxon>
    </lineage>
</organism>
<proteinExistence type="predicted"/>
<accession>A0ABT9HUY1</accession>
<evidence type="ECO:0000313" key="2">
    <source>
        <dbReference type="Proteomes" id="UP001231109"/>
    </source>
</evidence>